<sequence length="94" mass="10927">MGPELVAHGLLTIILLPTWHPILFLINLPVLACHCYRFWFIPRGHLGQYDPAEIHNHGDLSRHMKESMAKLSFHLIIFFIYLYCMILTLLKKGS</sequence>
<evidence type="ECO:0000256" key="4">
    <source>
        <dbReference type="ARBA" id="ARBA00022989"/>
    </source>
</evidence>
<keyword evidence="5 6" id="KW-0472">Membrane</keyword>
<dbReference type="RefSeq" id="XP_014672544.1">
    <property type="nucleotide sequence ID" value="XM_014817058.1"/>
</dbReference>
<accession>A0ABM1EK23</accession>
<keyword evidence="7" id="KW-1185">Reference proteome</keyword>
<proteinExistence type="inferred from homology"/>
<dbReference type="PANTHER" id="PTHR12290">
    <property type="entry name" value="CORNICHON-RELATED"/>
    <property type="match status" value="1"/>
</dbReference>
<protein>
    <submittedName>
        <fullName evidence="8">Protein cornichon homolog 4-like</fullName>
    </submittedName>
</protein>
<evidence type="ECO:0000256" key="6">
    <source>
        <dbReference type="SAM" id="Phobius"/>
    </source>
</evidence>
<feature type="transmembrane region" description="Helical" evidence="6">
    <location>
        <begin position="6"/>
        <end position="33"/>
    </location>
</feature>
<gene>
    <name evidence="8" type="primary">LOC106813012</name>
</gene>
<dbReference type="GeneID" id="106813012"/>
<name>A0ABM1EK23_PRICU</name>
<dbReference type="InterPro" id="IPR003377">
    <property type="entry name" value="Cornichon"/>
</dbReference>
<comment type="subcellular location">
    <subcellularLocation>
        <location evidence="1">Membrane</location>
        <topology evidence="1">Multi-pass membrane protein</topology>
    </subcellularLocation>
</comment>
<evidence type="ECO:0000256" key="1">
    <source>
        <dbReference type="ARBA" id="ARBA00004141"/>
    </source>
</evidence>
<feature type="transmembrane region" description="Helical" evidence="6">
    <location>
        <begin position="71"/>
        <end position="90"/>
    </location>
</feature>
<reference evidence="8" key="1">
    <citation type="submission" date="2025-08" db="UniProtKB">
        <authorList>
            <consortium name="RefSeq"/>
        </authorList>
    </citation>
    <scope>IDENTIFICATION</scope>
</reference>
<dbReference type="Proteomes" id="UP000695022">
    <property type="component" value="Unplaced"/>
</dbReference>
<evidence type="ECO:0000256" key="2">
    <source>
        <dbReference type="ARBA" id="ARBA00010095"/>
    </source>
</evidence>
<evidence type="ECO:0000313" key="8">
    <source>
        <dbReference type="RefSeq" id="XP_014672544.1"/>
    </source>
</evidence>
<keyword evidence="4 6" id="KW-1133">Transmembrane helix</keyword>
<keyword evidence="3 6" id="KW-0812">Transmembrane</keyword>
<dbReference type="Pfam" id="PF03311">
    <property type="entry name" value="Cornichon"/>
    <property type="match status" value="1"/>
</dbReference>
<evidence type="ECO:0000256" key="3">
    <source>
        <dbReference type="ARBA" id="ARBA00022692"/>
    </source>
</evidence>
<dbReference type="SMART" id="SM01398">
    <property type="entry name" value="Cornichon"/>
    <property type="match status" value="1"/>
</dbReference>
<evidence type="ECO:0000256" key="5">
    <source>
        <dbReference type="ARBA" id="ARBA00023136"/>
    </source>
</evidence>
<evidence type="ECO:0000313" key="7">
    <source>
        <dbReference type="Proteomes" id="UP000695022"/>
    </source>
</evidence>
<organism evidence="7 8">
    <name type="scientific">Priapulus caudatus</name>
    <name type="common">Priapulid worm</name>
    <dbReference type="NCBI Taxonomy" id="37621"/>
    <lineage>
        <taxon>Eukaryota</taxon>
        <taxon>Metazoa</taxon>
        <taxon>Ecdysozoa</taxon>
        <taxon>Scalidophora</taxon>
        <taxon>Priapulida</taxon>
        <taxon>Priapulimorpha</taxon>
        <taxon>Priapulimorphida</taxon>
        <taxon>Priapulidae</taxon>
        <taxon>Priapulus</taxon>
    </lineage>
</organism>
<comment type="similarity">
    <text evidence="2">Belongs to the cornichon family.</text>
</comment>